<name>A0A8H6RRN5_9PEZI</name>
<dbReference type="EMBL" id="JABCIY010000033">
    <property type="protein sequence ID" value="KAF7195964.1"/>
    <property type="molecule type" value="Genomic_DNA"/>
</dbReference>
<evidence type="ECO:0000313" key="3">
    <source>
        <dbReference type="Proteomes" id="UP000660729"/>
    </source>
</evidence>
<protein>
    <submittedName>
        <fullName evidence="2">Uncharacterized protein</fullName>
    </submittedName>
</protein>
<comment type="caution">
    <text evidence="2">The sequence shown here is derived from an EMBL/GenBank/DDBJ whole genome shotgun (WGS) entry which is preliminary data.</text>
</comment>
<accession>A0A8H6RRN5</accession>
<dbReference type="Gene3D" id="1.10.472.10">
    <property type="entry name" value="Cyclin-like"/>
    <property type="match status" value="1"/>
</dbReference>
<sequence>MSSNEALASSLEAKSSNRKRSQSDTVSTSRSSSWVPTDDTSSYDSTIEDSVNSNEPVKKRARTYSQESWVPSDDTGSCNSIIQDSVNSNEPVNKRARKRAPKKARTYPTSPSNYPSPSYFAKFDLSIWSRRQCKLPSADSFPSAASMYSRTAIIYLASLVFRQSSEEAPKDSKGFLSLQLLYTEIKNFAWHFHIDNDLIVVAMMLLSRRGTKPNDDPFRSFVIAIILAEKVLDDVGPHQKRRARYLRVDPRVLTDLEYKFCTEIDWKLGVGEDDWMWWVGELGTLRALRSEPTDMESVVKSMKAFLGMDNGTKMDALVETDLTGEIMEQIELWTWVKGLFPRYS</sequence>
<proteinExistence type="predicted"/>
<feature type="region of interest" description="Disordered" evidence="1">
    <location>
        <begin position="1"/>
        <end position="112"/>
    </location>
</feature>
<dbReference type="CDD" id="cd20557">
    <property type="entry name" value="CYCLIN_ScPCL1-like"/>
    <property type="match status" value="1"/>
</dbReference>
<gene>
    <name evidence="2" type="ORF">HII31_02726</name>
</gene>
<feature type="compositionally biased region" description="Basic residues" evidence="1">
    <location>
        <begin position="94"/>
        <end position="105"/>
    </location>
</feature>
<feature type="compositionally biased region" description="Low complexity" evidence="1">
    <location>
        <begin position="1"/>
        <end position="14"/>
    </location>
</feature>
<reference evidence="2" key="1">
    <citation type="submission" date="2020-04" db="EMBL/GenBank/DDBJ databases">
        <title>Draft genome resource of the tomato pathogen Pseudocercospora fuligena.</title>
        <authorList>
            <person name="Zaccaron A."/>
        </authorList>
    </citation>
    <scope>NUCLEOTIDE SEQUENCE</scope>
    <source>
        <strain evidence="2">PF001</strain>
    </source>
</reference>
<dbReference type="OrthoDB" id="10569304at2759"/>
<evidence type="ECO:0000256" key="1">
    <source>
        <dbReference type="SAM" id="MobiDB-lite"/>
    </source>
</evidence>
<feature type="compositionally biased region" description="Polar residues" evidence="1">
    <location>
        <begin position="34"/>
        <end position="55"/>
    </location>
</feature>
<feature type="compositionally biased region" description="Polar residues" evidence="1">
    <location>
        <begin position="63"/>
        <end position="91"/>
    </location>
</feature>
<dbReference type="Proteomes" id="UP000660729">
    <property type="component" value="Unassembled WGS sequence"/>
</dbReference>
<keyword evidence="3" id="KW-1185">Reference proteome</keyword>
<organism evidence="2 3">
    <name type="scientific">Pseudocercospora fuligena</name>
    <dbReference type="NCBI Taxonomy" id="685502"/>
    <lineage>
        <taxon>Eukaryota</taxon>
        <taxon>Fungi</taxon>
        <taxon>Dikarya</taxon>
        <taxon>Ascomycota</taxon>
        <taxon>Pezizomycotina</taxon>
        <taxon>Dothideomycetes</taxon>
        <taxon>Dothideomycetidae</taxon>
        <taxon>Mycosphaerellales</taxon>
        <taxon>Mycosphaerellaceae</taxon>
        <taxon>Pseudocercospora</taxon>
    </lineage>
</organism>
<dbReference type="AlphaFoldDB" id="A0A8H6RRN5"/>
<evidence type="ECO:0000313" key="2">
    <source>
        <dbReference type="EMBL" id="KAF7195964.1"/>
    </source>
</evidence>
<feature type="compositionally biased region" description="Low complexity" evidence="1">
    <location>
        <begin position="23"/>
        <end position="33"/>
    </location>
</feature>